<comment type="caution">
    <text evidence="1">The sequence shown here is derived from an EMBL/GenBank/DDBJ whole genome shotgun (WGS) entry which is preliminary data.</text>
</comment>
<proteinExistence type="predicted"/>
<organism evidence="1 2">
    <name type="scientific">Rosa chinensis</name>
    <name type="common">China rose</name>
    <dbReference type="NCBI Taxonomy" id="74649"/>
    <lineage>
        <taxon>Eukaryota</taxon>
        <taxon>Viridiplantae</taxon>
        <taxon>Streptophyta</taxon>
        <taxon>Embryophyta</taxon>
        <taxon>Tracheophyta</taxon>
        <taxon>Spermatophyta</taxon>
        <taxon>Magnoliopsida</taxon>
        <taxon>eudicotyledons</taxon>
        <taxon>Gunneridae</taxon>
        <taxon>Pentapetalae</taxon>
        <taxon>rosids</taxon>
        <taxon>fabids</taxon>
        <taxon>Rosales</taxon>
        <taxon>Rosaceae</taxon>
        <taxon>Rosoideae</taxon>
        <taxon>Rosoideae incertae sedis</taxon>
        <taxon>Rosa</taxon>
    </lineage>
</organism>
<evidence type="ECO:0000313" key="2">
    <source>
        <dbReference type="Proteomes" id="UP000238479"/>
    </source>
</evidence>
<accession>A0A2P6PJ48</accession>
<protein>
    <submittedName>
        <fullName evidence="1">Uncharacterized protein</fullName>
    </submittedName>
</protein>
<dbReference type="EMBL" id="PDCK01000044">
    <property type="protein sequence ID" value="PRQ21953.1"/>
    <property type="molecule type" value="Genomic_DNA"/>
</dbReference>
<sequence length="83" mass="9123">MVLTIQNILEDCQMEYEIRHNLVAAASRHSNGRVSSCNLQASLGSAILRDWLMFICASPFCGTAYLSSGNGLCEALHCFPKRS</sequence>
<dbReference type="AlphaFoldDB" id="A0A2P6PJ48"/>
<name>A0A2P6PJ48_ROSCH</name>
<dbReference type="Proteomes" id="UP000238479">
    <property type="component" value="Chromosome 6"/>
</dbReference>
<reference evidence="1 2" key="1">
    <citation type="journal article" date="2018" name="Nat. Genet.">
        <title>The Rosa genome provides new insights in the design of modern roses.</title>
        <authorList>
            <person name="Bendahmane M."/>
        </authorList>
    </citation>
    <scope>NUCLEOTIDE SEQUENCE [LARGE SCALE GENOMIC DNA]</scope>
    <source>
        <strain evidence="2">cv. Old Blush</strain>
    </source>
</reference>
<keyword evidence="2" id="KW-1185">Reference proteome</keyword>
<dbReference type="Gramene" id="PRQ21953">
    <property type="protein sequence ID" value="PRQ21953"/>
    <property type="gene ID" value="RchiOBHm_Chr6g0244951"/>
</dbReference>
<evidence type="ECO:0000313" key="1">
    <source>
        <dbReference type="EMBL" id="PRQ21953.1"/>
    </source>
</evidence>
<gene>
    <name evidence="1" type="ORF">RchiOBHm_Chr6g0244951</name>
</gene>